<dbReference type="PANTHER" id="PTHR33121">
    <property type="entry name" value="CYCLIC DI-GMP PHOSPHODIESTERASE PDEF"/>
    <property type="match status" value="1"/>
</dbReference>
<dbReference type="RefSeq" id="WP_188449021.1">
    <property type="nucleotide sequence ID" value="NZ_BMDW01000023.1"/>
</dbReference>
<dbReference type="Gene3D" id="3.20.20.450">
    <property type="entry name" value="EAL domain"/>
    <property type="match status" value="1"/>
</dbReference>
<protein>
    <recommendedName>
        <fullName evidence="5">Diguanylate cyclase</fullName>
    </recommendedName>
</protein>
<dbReference type="PROSITE" id="PS50887">
    <property type="entry name" value="GGDEF"/>
    <property type="match status" value="1"/>
</dbReference>
<evidence type="ECO:0000313" key="4">
    <source>
        <dbReference type="Proteomes" id="UP000618591"/>
    </source>
</evidence>
<dbReference type="InterPro" id="IPR043128">
    <property type="entry name" value="Rev_trsase/Diguanyl_cyclase"/>
</dbReference>
<dbReference type="InterPro" id="IPR000160">
    <property type="entry name" value="GGDEF_dom"/>
</dbReference>
<reference evidence="4" key="1">
    <citation type="journal article" date="2019" name="Int. J. Syst. Evol. Microbiol.">
        <title>The Global Catalogue of Microorganisms (GCM) 10K type strain sequencing project: providing services to taxonomists for standard genome sequencing and annotation.</title>
        <authorList>
            <consortium name="The Broad Institute Genomics Platform"/>
            <consortium name="The Broad Institute Genome Sequencing Center for Infectious Disease"/>
            <person name="Wu L."/>
            <person name="Ma J."/>
        </authorList>
    </citation>
    <scope>NUCLEOTIDE SEQUENCE [LARGE SCALE GENOMIC DNA]</scope>
    <source>
        <strain evidence="4">CGMCC 1.10106</strain>
    </source>
</reference>
<comment type="caution">
    <text evidence="3">The sequence shown here is derived from an EMBL/GenBank/DDBJ whole genome shotgun (WGS) entry which is preliminary data.</text>
</comment>
<gene>
    <name evidence="3" type="ORF">GCM10011395_30570</name>
</gene>
<dbReference type="Gene3D" id="3.30.70.270">
    <property type="match status" value="1"/>
</dbReference>
<proteinExistence type="predicted"/>
<evidence type="ECO:0008006" key="5">
    <source>
        <dbReference type="Google" id="ProtNLM"/>
    </source>
</evidence>
<dbReference type="Pfam" id="PF00563">
    <property type="entry name" value="EAL"/>
    <property type="match status" value="1"/>
</dbReference>
<dbReference type="EMBL" id="BMDW01000023">
    <property type="protein sequence ID" value="GGA58182.1"/>
    <property type="molecule type" value="Genomic_DNA"/>
</dbReference>
<dbReference type="InterPro" id="IPR001633">
    <property type="entry name" value="EAL_dom"/>
</dbReference>
<dbReference type="Pfam" id="PF00990">
    <property type="entry name" value="GGDEF"/>
    <property type="match status" value="1"/>
</dbReference>
<dbReference type="CDD" id="cd01948">
    <property type="entry name" value="EAL"/>
    <property type="match status" value="1"/>
</dbReference>
<feature type="domain" description="EAL" evidence="1">
    <location>
        <begin position="322"/>
        <end position="578"/>
    </location>
</feature>
<evidence type="ECO:0000313" key="3">
    <source>
        <dbReference type="EMBL" id="GGA58182.1"/>
    </source>
</evidence>
<dbReference type="NCBIfam" id="TIGR00254">
    <property type="entry name" value="GGDEF"/>
    <property type="match status" value="1"/>
</dbReference>
<name>A0ABQ1H476_9SPHN</name>
<dbReference type="SUPFAM" id="SSF55073">
    <property type="entry name" value="Nucleotide cyclase"/>
    <property type="match status" value="1"/>
</dbReference>
<organism evidence="3 4">
    <name type="scientific">Sphingomonas psychrolutea</name>
    <dbReference type="NCBI Taxonomy" id="1259676"/>
    <lineage>
        <taxon>Bacteria</taxon>
        <taxon>Pseudomonadati</taxon>
        <taxon>Pseudomonadota</taxon>
        <taxon>Alphaproteobacteria</taxon>
        <taxon>Sphingomonadales</taxon>
        <taxon>Sphingomonadaceae</taxon>
        <taxon>Sphingomonas</taxon>
    </lineage>
</organism>
<dbReference type="InterPro" id="IPR035919">
    <property type="entry name" value="EAL_sf"/>
</dbReference>
<keyword evidence="4" id="KW-1185">Reference proteome</keyword>
<dbReference type="CDD" id="cd01949">
    <property type="entry name" value="GGDEF"/>
    <property type="match status" value="1"/>
</dbReference>
<feature type="domain" description="GGDEF" evidence="2">
    <location>
        <begin position="182"/>
        <end position="315"/>
    </location>
</feature>
<dbReference type="InterPro" id="IPR029787">
    <property type="entry name" value="Nucleotide_cyclase"/>
</dbReference>
<dbReference type="InterPro" id="IPR050706">
    <property type="entry name" value="Cyclic-di-GMP_PDE-like"/>
</dbReference>
<dbReference type="SMART" id="SM00267">
    <property type="entry name" value="GGDEF"/>
    <property type="match status" value="1"/>
</dbReference>
<evidence type="ECO:0000259" key="1">
    <source>
        <dbReference type="PROSITE" id="PS50883"/>
    </source>
</evidence>
<evidence type="ECO:0000259" key="2">
    <source>
        <dbReference type="PROSITE" id="PS50887"/>
    </source>
</evidence>
<dbReference type="SUPFAM" id="SSF141868">
    <property type="entry name" value="EAL domain-like"/>
    <property type="match status" value="1"/>
</dbReference>
<dbReference type="PANTHER" id="PTHR33121:SF70">
    <property type="entry name" value="SIGNALING PROTEIN YKOW"/>
    <property type="match status" value="1"/>
</dbReference>
<accession>A0ABQ1H476</accession>
<dbReference type="PROSITE" id="PS50883">
    <property type="entry name" value="EAL"/>
    <property type="match status" value="1"/>
</dbReference>
<dbReference type="Proteomes" id="UP000618591">
    <property type="component" value="Unassembled WGS sequence"/>
</dbReference>
<sequence length="579" mass="62327">MALKSHPALASSTAAHALSGADSHAAAVMIASRAINLLPVPAALVALTDSGSATDAKPLVAIVTANRAHDIAGLGGGERRRSLVAQIEARIIAFIQGDSLRAEFQVDYGDAVECRHFQATLARLTRNPERRCMLVLVDQTAELRTEHNLRREMLTDSLTGLPNRAGFSDRLETLLADPELRARYAVLVIDLDRFSRVNACLGSMTGDELLITVARRLKGALRAQDVLARTGGDEFGILLTLEDGVGDAENVARRIQAALATPFRLSDFEIRVACSIGIAFGAPEIDDSEELIRHAQFAVKRSKGTGKTEAYQTQAFDIAREQFGMETALRRAIERGQMRLTYQPIVDLATGQLVAFESLARWRGEDGTEHSPNDFIPVAEESGLIVPLGRWAIQEAAATLAEWDARLGGDCGAKLAVNLSAIQLQRDAIAPVVQSALAAHGLDGSRFTLELTESALVTDPDRIAGIMHALKDLGTTIAMDDFGTGYSNLAYLQKLPIDVLKIDRSFVTGMLSDRDKIAIVRAILSLAQALGMQTTAEGIETNELAQTLAALGCTYGQGYLYARPLEADAAYAMLAERLN</sequence>
<dbReference type="SMART" id="SM00052">
    <property type="entry name" value="EAL"/>
    <property type="match status" value="1"/>
</dbReference>